<accession>A0AAV6YLM2</accession>
<sequence length="91" mass="10860">MTRLSLFSHDFGGDFYRLRLKKLKDLLSMNEQKILLLWWPPGKCPVRLLLVYSRYRKGIYHQDRCAPDEVLSCVLYPVIPAIMRKRSFINM</sequence>
<gene>
    <name evidence="1" type="ORF">GDO81_027118</name>
</gene>
<comment type="caution">
    <text evidence="1">The sequence shown here is derived from an EMBL/GenBank/DDBJ whole genome shotgun (WGS) entry which is preliminary data.</text>
</comment>
<keyword evidence="2" id="KW-1185">Reference proteome</keyword>
<dbReference type="AlphaFoldDB" id="A0AAV6YLM2"/>
<evidence type="ECO:0000313" key="2">
    <source>
        <dbReference type="Proteomes" id="UP000824782"/>
    </source>
</evidence>
<dbReference type="Proteomes" id="UP000824782">
    <property type="component" value="Unassembled WGS sequence"/>
</dbReference>
<evidence type="ECO:0000313" key="1">
    <source>
        <dbReference type="EMBL" id="KAG8536102.1"/>
    </source>
</evidence>
<protein>
    <submittedName>
        <fullName evidence="1">Uncharacterized protein</fullName>
    </submittedName>
</protein>
<dbReference type="EMBL" id="WNYA01050409">
    <property type="protein sequence ID" value="KAG8536102.1"/>
    <property type="molecule type" value="Genomic_DNA"/>
</dbReference>
<proteinExistence type="predicted"/>
<name>A0AAV6YLM2_ENGPU</name>
<organism evidence="1 2">
    <name type="scientific">Engystomops pustulosus</name>
    <name type="common">Tungara frog</name>
    <name type="synonym">Physalaemus pustulosus</name>
    <dbReference type="NCBI Taxonomy" id="76066"/>
    <lineage>
        <taxon>Eukaryota</taxon>
        <taxon>Metazoa</taxon>
        <taxon>Chordata</taxon>
        <taxon>Craniata</taxon>
        <taxon>Vertebrata</taxon>
        <taxon>Euteleostomi</taxon>
        <taxon>Amphibia</taxon>
        <taxon>Batrachia</taxon>
        <taxon>Anura</taxon>
        <taxon>Neobatrachia</taxon>
        <taxon>Hyloidea</taxon>
        <taxon>Leptodactylidae</taxon>
        <taxon>Leiuperinae</taxon>
        <taxon>Engystomops</taxon>
    </lineage>
</organism>
<reference evidence="1" key="1">
    <citation type="thesis" date="2020" institute="ProQuest LLC" country="789 East Eisenhower Parkway, Ann Arbor, MI, USA">
        <title>Comparative Genomics and Chromosome Evolution.</title>
        <authorList>
            <person name="Mudd A.B."/>
        </authorList>
    </citation>
    <scope>NUCLEOTIDE SEQUENCE</scope>
    <source>
        <strain evidence="1">237g6f4</strain>
        <tissue evidence="1">Blood</tissue>
    </source>
</reference>